<evidence type="ECO:0000313" key="1">
    <source>
        <dbReference type="EMBL" id="KOF65738.1"/>
    </source>
</evidence>
<dbReference type="AlphaFoldDB" id="A0A0L8FM70"/>
<name>A0A0L8FM70_OCTBM</name>
<protein>
    <submittedName>
        <fullName evidence="1">Uncharacterized protein</fullName>
    </submittedName>
</protein>
<proteinExistence type="predicted"/>
<gene>
    <name evidence="1" type="ORF">OCBIM_22014546mg</name>
</gene>
<organism evidence="1">
    <name type="scientific">Octopus bimaculoides</name>
    <name type="common">California two-spotted octopus</name>
    <dbReference type="NCBI Taxonomy" id="37653"/>
    <lineage>
        <taxon>Eukaryota</taxon>
        <taxon>Metazoa</taxon>
        <taxon>Spiralia</taxon>
        <taxon>Lophotrochozoa</taxon>
        <taxon>Mollusca</taxon>
        <taxon>Cephalopoda</taxon>
        <taxon>Coleoidea</taxon>
        <taxon>Octopodiformes</taxon>
        <taxon>Octopoda</taxon>
        <taxon>Incirrata</taxon>
        <taxon>Octopodidae</taxon>
        <taxon>Octopus</taxon>
    </lineage>
</organism>
<sequence length="49" mass="5884">MEEWNVEVCEVHTLAIQVSDLFLSKLGNLRIYYHKLYNTCHIYNLNINK</sequence>
<reference evidence="1" key="1">
    <citation type="submission" date="2015-07" db="EMBL/GenBank/DDBJ databases">
        <title>MeaNS - Measles Nucleotide Surveillance Program.</title>
        <authorList>
            <person name="Tran T."/>
            <person name="Druce J."/>
        </authorList>
    </citation>
    <scope>NUCLEOTIDE SEQUENCE</scope>
    <source>
        <strain evidence="1">UCB-OBI-ISO-001</strain>
        <tissue evidence="1">Gonad</tissue>
    </source>
</reference>
<dbReference type="EMBL" id="KQ428981">
    <property type="protein sequence ID" value="KOF65738.1"/>
    <property type="molecule type" value="Genomic_DNA"/>
</dbReference>
<accession>A0A0L8FM70</accession>